<evidence type="ECO:0000256" key="2">
    <source>
        <dbReference type="ARBA" id="ARBA00022771"/>
    </source>
</evidence>
<gene>
    <name evidence="7" type="ORF">RJ639_042988</name>
</gene>
<protein>
    <recommendedName>
        <fullName evidence="6">RING-type domain-containing protein</fullName>
    </recommendedName>
</protein>
<dbReference type="InterPro" id="IPR001841">
    <property type="entry name" value="Znf_RING"/>
</dbReference>
<keyword evidence="5" id="KW-0472">Membrane</keyword>
<accession>A0AA88WBA9</accession>
<keyword evidence="5" id="KW-0812">Transmembrane</keyword>
<evidence type="ECO:0000313" key="8">
    <source>
        <dbReference type="Proteomes" id="UP001188597"/>
    </source>
</evidence>
<name>A0AA88WBA9_9ASTE</name>
<evidence type="ECO:0000256" key="4">
    <source>
        <dbReference type="PROSITE-ProRule" id="PRU00175"/>
    </source>
</evidence>
<proteinExistence type="predicted"/>
<sequence length="210" mass="23342">MNSTDHQFTYRRFLLESPPLSPRLPLPPSLDAHHGYNEDRTLYISLGVLVTVTLISFLLNSLFCCSRRRSPNGVASQVALNDTQVTVYDRSAPSPLSSTSSRPVESESCSVCLAEFERGEPVRVLPRCKHMFHKDCIDQWLPSRSLHCPVCRDCAIERDVKSGESCTTNTGTPAANSSGSLVLAFAEPKGSAEDMMIHVQKHWEEETALY</sequence>
<dbReference type="EMBL" id="JAVXUP010000602">
    <property type="protein sequence ID" value="KAK3024456.1"/>
    <property type="molecule type" value="Genomic_DNA"/>
</dbReference>
<keyword evidence="8" id="KW-1185">Reference proteome</keyword>
<dbReference type="PROSITE" id="PS50089">
    <property type="entry name" value="ZF_RING_2"/>
    <property type="match status" value="1"/>
</dbReference>
<comment type="caution">
    <text evidence="7">The sequence shown here is derived from an EMBL/GenBank/DDBJ whole genome shotgun (WGS) entry which is preliminary data.</text>
</comment>
<dbReference type="GO" id="GO:0008270">
    <property type="term" value="F:zinc ion binding"/>
    <property type="evidence" value="ECO:0007669"/>
    <property type="project" value="UniProtKB-KW"/>
</dbReference>
<evidence type="ECO:0000313" key="7">
    <source>
        <dbReference type="EMBL" id="KAK3024456.1"/>
    </source>
</evidence>
<feature type="domain" description="RING-type" evidence="6">
    <location>
        <begin position="109"/>
        <end position="152"/>
    </location>
</feature>
<dbReference type="SMART" id="SM00184">
    <property type="entry name" value="RING"/>
    <property type="match status" value="1"/>
</dbReference>
<evidence type="ECO:0000256" key="3">
    <source>
        <dbReference type="ARBA" id="ARBA00022833"/>
    </source>
</evidence>
<keyword evidence="1" id="KW-0479">Metal-binding</keyword>
<feature type="transmembrane region" description="Helical" evidence="5">
    <location>
        <begin position="42"/>
        <end position="63"/>
    </location>
</feature>
<keyword evidence="2 4" id="KW-0863">Zinc-finger</keyword>
<dbReference type="PANTHER" id="PTHR45798:SF88">
    <property type="entry name" value="RING-H2 FINGER PROTEIN ATL61-RELATED"/>
    <property type="match status" value="1"/>
</dbReference>
<evidence type="ECO:0000256" key="1">
    <source>
        <dbReference type="ARBA" id="ARBA00022723"/>
    </source>
</evidence>
<dbReference type="InterPro" id="IPR013083">
    <property type="entry name" value="Znf_RING/FYVE/PHD"/>
</dbReference>
<evidence type="ECO:0000256" key="5">
    <source>
        <dbReference type="SAM" id="Phobius"/>
    </source>
</evidence>
<dbReference type="Pfam" id="PF13639">
    <property type="entry name" value="zf-RING_2"/>
    <property type="match status" value="1"/>
</dbReference>
<dbReference type="Gene3D" id="3.30.40.10">
    <property type="entry name" value="Zinc/RING finger domain, C3HC4 (zinc finger)"/>
    <property type="match status" value="1"/>
</dbReference>
<dbReference type="SUPFAM" id="SSF57850">
    <property type="entry name" value="RING/U-box"/>
    <property type="match status" value="1"/>
</dbReference>
<keyword evidence="5" id="KW-1133">Transmembrane helix</keyword>
<dbReference type="PANTHER" id="PTHR45798">
    <property type="entry name" value="RING-H2 FINGER PROTEIN ATL61-RELATED-RELATED"/>
    <property type="match status" value="1"/>
</dbReference>
<dbReference type="AlphaFoldDB" id="A0AA88WBA9"/>
<organism evidence="7 8">
    <name type="scientific">Escallonia herrerae</name>
    <dbReference type="NCBI Taxonomy" id="1293975"/>
    <lineage>
        <taxon>Eukaryota</taxon>
        <taxon>Viridiplantae</taxon>
        <taxon>Streptophyta</taxon>
        <taxon>Embryophyta</taxon>
        <taxon>Tracheophyta</taxon>
        <taxon>Spermatophyta</taxon>
        <taxon>Magnoliopsida</taxon>
        <taxon>eudicotyledons</taxon>
        <taxon>Gunneridae</taxon>
        <taxon>Pentapetalae</taxon>
        <taxon>asterids</taxon>
        <taxon>campanulids</taxon>
        <taxon>Escalloniales</taxon>
        <taxon>Escalloniaceae</taxon>
        <taxon>Escallonia</taxon>
    </lineage>
</organism>
<reference evidence="7" key="1">
    <citation type="submission" date="2022-12" db="EMBL/GenBank/DDBJ databases">
        <title>Draft genome assemblies for two species of Escallonia (Escalloniales).</title>
        <authorList>
            <person name="Chanderbali A."/>
            <person name="Dervinis C."/>
            <person name="Anghel I."/>
            <person name="Soltis D."/>
            <person name="Soltis P."/>
            <person name="Zapata F."/>
        </authorList>
    </citation>
    <scope>NUCLEOTIDE SEQUENCE</scope>
    <source>
        <strain evidence="7">UCBG64.0493</strain>
        <tissue evidence="7">Leaf</tissue>
    </source>
</reference>
<keyword evidence="3" id="KW-0862">Zinc</keyword>
<dbReference type="InterPro" id="IPR052788">
    <property type="entry name" value="RING-type_E3_ligase_ATL"/>
</dbReference>
<dbReference type="CDD" id="cd16461">
    <property type="entry name" value="RING-H2_EL5-like"/>
    <property type="match status" value="1"/>
</dbReference>
<dbReference type="Proteomes" id="UP001188597">
    <property type="component" value="Unassembled WGS sequence"/>
</dbReference>
<evidence type="ECO:0000259" key="6">
    <source>
        <dbReference type="PROSITE" id="PS50089"/>
    </source>
</evidence>